<accession>A0A0E9SXX6</accession>
<sequence>MCAVRCLFKILLLEYRNLNFLLRISHNHIILCCLPPFCLTF</sequence>
<proteinExistence type="predicted"/>
<name>A0A0E9SXX6_ANGAN</name>
<reference evidence="1" key="2">
    <citation type="journal article" date="2015" name="Fish Shellfish Immunol.">
        <title>Early steps in the European eel (Anguilla anguilla)-Vibrio vulnificus interaction in the gills: Role of the RtxA13 toxin.</title>
        <authorList>
            <person name="Callol A."/>
            <person name="Pajuelo D."/>
            <person name="Ebbesson L."/>
            <person name="Teles M."/>
            <person name="MacKenzie S."/>
            <person name="Amaro C."/>
        </authorList>
    </citation>
    <scope>NUCLEOTIDE SEQUENCE</scope>
</reference>
<dbReference type="EMBL" id="GBXM01063209">
    <property type="protein sequence ID" value="JAH45368.1"/>
    <property type="molecule type" value="Transcribed_RNA"/>
</dbReference>
<dbReference type="AlphaFoldDB" id="A0A0E9SXX6"/>
<protein>
    <submittedName>
        <fullName evidence="1">Uncharacterized protein</fullName>
    </submittedName>
</protein>
<organism evidence="1">
    <name type="scientific">Anguilla anguilla</name>
    <name type="common">European freshwater eel</name>
    <name type="synonym">Muraena anguilla</name>
    <dbReference type="NCBI Taxonomy" id="7936"/>
    <lineage>
        <taxon>Eukaryota</taxon>
        <taxon>Metazoa</taxon>
        <taxon>Chordata</taxon>
        <taxon>Craniata</taxon>
        <taxon>Vertebrata</taxon>
        <taxon>Euteleostomi</taxon>
        <taxon>Actinopterygii</taxon>
        <taxon>Neopterygii</taxon>
        <taxon>Teleostei</taxon>
        <taxon>Anguilliformes</taxon>
        <taxon>Anguillidae</taxon>
        <taxon>Anguilla</taxon>
    </lineage>
</organism>
<evidence type="ECO:0000313" key="1">
    <source>
        <dbReference type="EMBL" id="JAH45368.1"/>
    </source>
</evidence>
<reference evidence="1" key="1">
    <citation type="submission" date="2014-11" db="EMBL/GenBank/DDBJ databases">
        <authorList>
            <person name="Amaro Gonzalez C."/>
        </authorList>
    </citation>
    <scope>NUCLEOTIDE SEQUENCE</scope>
</reference>